<dbReference type="PANTHER" id="PTHR24253:SF153">
    <property type="entry name" value="SERINE PROTEASE HEPSIN"/>
    <property type="match status" value="1"/>
</dbReference>
<proteinExistence type="inferred from homology"/>
<comment type="caution">
    <text evidence="7">The sequence shown here is derived from an EMBL/GenBank/DDBJ whole genome shotgun (WGS) entry which is preliminary data.</text>
</comment>
<evidence type="ECO:0000256" key="4">
    <source>
        <dbReference type="ARBA" id="ARBA00024195"/>
    </source>
</evidence>
<dbReference type="AlphaFoldDB" id="A0AAN9ADX9"/>
<name>A0AAN9ADX9_HALRR</name>
<protein>
    <submittedName>
        <fullName evidence="7">Transmembrane protease serine 6</fullName>
        <ecNumber evidence="7">3.4.21.106</ecNumber>
    </submittedName>
</protein>
<keyword evidence="3" id="KW-0325">Glycoprotein</keyword>
<evidence type="ECO:0000256" key="3">
    <source>
        <dbReference type="ARBA" id="ARBA00023180"/>
    </source>
</evidence>
<evidence type="ECO:0000259" key="6">
    <source>
        <dbReference type="PROSITE" id="PS50240"/>
    </source>
</evidence>
<dbReference type="InterPro" id="IPR001254">
    <property type="entry name" value="Trypsin_dom"/>
</dbReference>
<dbReference type="Gene3D" id="2.40.10.10">
    <property type="entry name" value="Trypsin-like serine proteases"/>
    <property type="match status" value="1"/>
</dbReference>
<sequence>MKIYAALTCMAMVMNVCHPYNMNKMCESNGGMCTTKVTLSNRCSRLPYVCEFGRLCCRNESSRKTKRRGSGISVRRLCSKTDRECKNMGGICLAGDSKRCKLGIFEGFCKGSSCKCCIGEKKSCGILPECRLYGGFCIEIKHSKLCKGTVNDKLCDEAGCTCCFPDKKCKCGPSNEVRIIGGTELKTQNKYPWMVRLTMFQDKGTFQCGGTLINDRYVLTAAHCVHDESLSKYTKPRNLKITLADHDQSSTEDDIPGVTRDVAVAAVIPHKKYDDRKFEYDIALLKLKKPLDLLEYKEISAACLPRSASENFAGIKATVIGWGLTDYSDGSSSPDILNIVNVPILEPGCNGYIPDKFKVKEHMLCTGTRAGGKGACLGDSGGPLVVNEGGIYTLVGMPSVVYITGDQCGGPKTADLYTRVSSFLDWISERTRDAEYCS</sequence>
<gene>
    <name evidence="7" type="primary">TMPRSS6_7</name>
    <name evidence="7" type="ORF">SK128_015722</name>
</gene>
<reference evidence="7 8" key="1">
    <citation type="submission" date="2023-11" db="EMBL/GenBank/DDBJ databases">
        <title>Halocaridina rubra genome assembly.</title>
        <authorList>
            <person name="Smith C."/>
        </authorList>
    </citation>
    <scope>NUCLEOTIDE SEQUENCE [LARGE SCALE GENOMIC DNA]</scope>
    <source>
        <strain evidence="7">EP-1</strain>
        <tissue evidence="7">Whole</tissue>
    </source>
</reference>
<evidence type="ECO:0000256" key="2">
    <source>
        <dbReference type="ARBA" id="ARBA00023157"/>
    </source>
</evidence>
<keyword evidence="1" id="KW-0732">Signal</keyword>
<keyword evidence="7" id="KW-0472">Membrane</keyword>
<evidence type="ECO:0000313" key="7">
    <source>
        <dbReference type="EMBL" id="KAK7085178.1"/>
    </source>
</evidence>
<dbReference type="EC" id="3.4.21.106" evidence="7"/>
<keyword evidence="7" id="KW-0812">Transmembrane</keyword>
<dbReference type="EMBL" id="JAXCGZ010001889">
    <property type="protein sequence ID" value="KAK7085178.1"/>
    <property type="molecule type" value="Genomic_DNA"/>
</dbReference>
<keyword evidence="5" id="KW-0720">Serine protease</keyword>
<evidence type="ECO:0000313" key="8">
    <source>
        <dbReference type="Proteomes" id="UP001381693"/>
    </source>
</evidence>
<organism evidence="7 8">
    <name type="scientific">Halocaridina rubra</name>
    <name type="common">Hawaiian red shrimp</name>
    <dbReference type="NCBI Taxonomy" id="373956"/>
    <lineage>
        <taxon>Eukaryota</taxon>
        <taxon>Metazoa</taxon>
        <taxon>Ecdysozoa</taxon>
        <taxon>Arthropoda</taxon>
        <taxon>Crustacea</taxon>
        <taxon>Multicrustacea</taxon>
        <taxon>Malacostraca</taxon>
        <taxon>Eumalacostraca</taxon>
        <taxon>Eucarida</taxon>
        <taxon>Decapoda</taxon>
        <taxon>Pleocyemata</taxon>
        <taxon>Caridea</taxon>
        <taxon>Atyoidea</taxon>
        <taxon>Atyidae</taxon>
        <taxon>Halocaridina</taxon>
    </lineage>
</organism>
<keyword evidence="5 7" id="KW-0645">Protease</keyword>
<dbReference type="SMART" id="SM00020">
    <property type="entry name" value="Tryp_SPc"/>
    <property type="match status" value="1"/>
</dbReference>
<dbReference type="Pfam" id="PF00089">
    <property type="entry name" value="Trypsin"/>
    <property type="match status" value="1"/>
</dbReference>
<dbReference type="InterPro" id="IPR043504">
    <property type="entry name" value="Peptidase_S1_PA_chymotrypsin"/>
</dbReference>
<accession>A0AAN9ADX9</accession>
<dbReference type="InterPro" id="IPR033116">
    <property type="entry name" value="TRYPSIN_SER"/>
</dbReference>
<evidence type="ECO:0000256" key="1">
    <source>
        <dbReference type="ARBA" id="ARBA00022729"/>
    </source>
</evidence>
<dbReference type="PROSITE" id="PS00135">
    <property type="entry name" value="TRYPSIN_SER"/>
    <property type="match status" value="1"/>
</dbReference>
<dbReference type="InterPro" id="IPR001314">
    <property type="entry name" value="Peptidase_S1A"/>
</dbReference>
<dbReference type="Proteomes" id="UP001381693">
    <property type="component" value="Unassembled WGS sequence"/>
</dbReference>
<keyword evidence="8" id="KW-1185">Reference proteome</keyword>
<dbReference type="GO" id="GO:0004252">
    <property type="term" value="F:serine-type endopeptidase activity"/>
    <property type="evidence" value="ECO:0007669"/>
    <property type="project" value="InterPro"/>
</dbReference>
<dbReference type="InterPro" id="IPR009003">
    <property type="entry name" value="Peptidase_S1_PA"/>
</dbReference>
<dbReference type="GO" id="GO:0006508">
    <property type="term" value="P:proteolysis"/>
    <property type="evidence" value="ECO:0007669"/>
    <property type="project" value="UniProtKB-KW"/>
</dbReference>
<dbReference type="PRINTS" id="PR00722">
    <property type="entry name" value="CHYMOTRYPSIN"/>
</dbReference>
<dbReference type="FunFam" id="2.40.10.10:FF:000028">
    <property type="entry name" value="Serine protease easter"/>
    <property type="match status" value="1"/>
</dbReference>
<dbReference type="SUPFAM" id="SSF50494">
    <property type="entry name" value="Trypsin-like serine proteases"/>
    <property type="match status" value="1"/>
</dbReference>
<keyword evidence="2" id="KW-1015">Disulfide bond</keyword>
<feature type="domain" description="Peptidase S1" evidence="6">
    <location>
        <begin position="179"/>
        <end position="432"/>
    </location>
</feature>
<dbReference type="InterPro" id="IPR018114">
    <property type="entry name" value="TRYPSIN_HIS"/>
</dbReference>
<keyword evidence="5 7" id="KW-0378">Hydrolase</keyword>
<dbReference type="CDD" id="cd00190">
    <property type="entry name" value="Tryp_SPc"/>
    <property type="match status" value="1"/>
</dbReference>
<dbReference type="PANTHER" id="PTHR24253">
    <property type="entry name" value="TRANSMEMBRANE PROTEASE SERINE"/>
    <property type="match status" value="1"/>
</dbReference>
<dbReference type="PROSITE" id="PS00134">
    <property type="entry name" value="TRYPSIN_HIS"/>
    <property type="match status" value="1"/>
</dbReference>
<comment type="similarity">
    <text evidence="4">Belongs to the peptidase S1 family. CLIP subfamily.</text>
</comment>
<dbReference type="PROSITE" id="PS50240">
    <property type="entry name" value="TRYPSIN_DOM"/>
    <property type="match status" value="1"/>
</dbReference>
<evidence type="ECO:0000256" key="5">
    <source>
        <dbReference type="RuleBase" id="RU363034"/>
    </source>
</evidence>